<feature type="compositionally biased region" description="Basic and acidic residues" evidence="1">
    <location>
        <begin position="307"/>
        <end position="317"/>
    </location>
</feature>
<dbReference type="Proteomes" id="UP000016922">
    <property type="component" value="Unassembled WGS sequence"/>
</dbReference>
<dbReference type="AlphaFoldDB" id="S3D0E2"/>
<evidence type="ECO:0000313" key="2">
    <source>
        <dbReference type="EMBL" id="EPE32002.1"/>
    </source>
</evidence>
<evidence type="ECO:0000313" key="3">
    <source>
        <dbReference type="Proteomes" id="UP000016922"/>
    </source>
</evidence>
<feature type="region of interest" description="Disordered" evidence="1">
    <location>
        <begin position="245"/>
        <end position="277"/>
    </location>
</feature>
<dbReference type="OrthoDB" id="3506470at2759"/>
<accession>S3D0E2</accession>
<dbReference type="HOGENOM" id="CLU_439433_0_0_1"/>
<feature type="compositionally biased region" description="Polar residues" evidence="1">
    <location>
        <begin position="267"/>
        <end position="277"/>
    </location>
</feature>
<dbReference type="EMBL" id="KE145360">
    <property type="protein sequence ID" value="EPE32002.1"/>
    <property type="molecule type" value="Genomic_DNA"/>
</dbReference>
<dbReference type="GeneID" id="19471125"/>
<name>S3D0E2_GLAL2</name>
<dbReference type="RefSeq" id="XP_008081057.1">
    <property type="nucleotide sequence ID" value="XM_008082866.1"/>
</dbReference>
<reference evidence="2 3" key="1">
    <citation type="journal article" date="2013" name="BMC Genomics">
        <title>Genomics-driven discovery of the pneumocandin biosynthetic gene cluster in the fungus Glarea lozoyensis.</title>
        <authorList>
            <person name="Chen L."/>
            <person name="Yue Q."/>
            <person name="Zhang X."/>
            <person name="Xiang M."/>
            <person name="Wang C."/>
            <person name="Li S."/>
            <person name="Che Y."/>
            <person name="Ortiz-Lopez F.J."/>
            <person name="Bills G.F."/>
            <person name="Liu X."/>
            <person name="An Z."/>
        </authorList>
    </citation>
    <scope>NUCLEOTIDE SEQUENCE [LARGE SCALE GENOMIC DNA]</scope>
    <source>
        <strain evidence="3">ATCC 20868 / MF5171</strain>
    </source>
</reference>
<evidence type="ECO:0000256" key="1">
    <source>
        <dbReference type="SAM" id="MobiDB-lite"/>
    </source>
</evidence>
<dbReference type="KEGG" id="glz:GLAREA_12084"/>
<proteinExistence type="predicted"/>
<protein>
    <submittedName>
        <fullName evidence="2">Uncharacterized protein</fullName>
    </submittedName>
</protein>
<keyword evidence="3" id="KW-1185">Reference proteome</keyword>
<sequence length="622" mass="68990">MQSPDVRTLRSDSSSFSVKAAVSGMKCLLPLRLTSTFDSVPDVSSAAPAFNQTTFEPEDSPKKISPRSKKLSHRGLYFPQIPLVIRPEQYRDTPVYTDAGSPIPGQAYYPQFDFWRKFSSSISSSDEDECVSECSSPNTLASDPEYQDCVHMSITKPKEVQCFEQSPTSGQTGSCRNSDMSFKCLGDDQFVHEPNEIIDSFDEKSLFDSRCLPDILADNMPPNYVGRGWIAEPIRENIIEEDESDITTPPMTPKTKSLPVHEPIPNSPLTIPPRSSSFIQTRTRPSLYPLDIDAQPERKLSQEDVFAKETGHERYQDSFDDSYSLPEEEYSTSASTSSKEVEPPIDDQALKYRVGTARVQSLFGHHNHNPVTGSLVRSHGDTALTVVEDLVRYFPFHPSIDFGSHISTVRTQLHLISAQQNKYGPGAASSPQERQPPDKKWSRARRLTASISSLTKSTTDTTPSTPTFPSLSDSPIYDPTAHIDITPLQRIFPSSAPTVIQPLYAYLLGYILILEIRTITRLNQRTRSLVKATRMLGVPLLPDKPPTANDHIDQLVFAKRVDAVIASLQNSIYCLVTAMEPDAGNRNGARGFIDGCFGRCLLELVEGCEDRVGLVGKCNSAI</sequence>
<gene>
    <name evidence="2" type="ORF">GLAREA_12084</name>
</gene>
<dbReference type="eggNOG" id="ENOG502RA1U">
    <property type="taxonomic scope" value="Eukaryota"/>
</dbReference>
<dbReference type="STRING" id="1116229.S3D0E2"/>
<feature type="region of interest" description="Disordered" evidence="1">
    <location>
        <begin position="307"/>
        <end position="346"/>
    </location>
</feature>
<feature type="compositionally biased region" description="Low complexity" evidence="1">
    <location>
        <begin position="452"/>
        <end position="473"/>
    </location>
</feature>
<organism evidence="2 3">
    <name type="scientific">Glarea lozoyensis (strain ATCC 20868 / MF5171)</name>
    <dbReference type="NCBI Taxonomy" id="1116229"/>
    <lineage>
        <taxon>Eukaryota</taxon>
        <taxon>Fungi</taxon>
        <taxon>Dikarya</taxon>
        <taxon>Ascomycota</taxon>
        <taxon>Pezizomycotina</taxon>
        <taxon>Leotiomycetes</taxon>
        <taxon>Helotiales</taxon>
        <taxon>Helotiaceae</taxon>
        <taxon>Glarea</taxon>
    </lineage>
</organism>
<feature type="region of interest" description="Disordered" evidence="1">
    <location>
        <begin position="421"/>
        <end position="473"/>
    </location>
</feature>